<dbReference type="SUPFAM" id="SSF140453">
    <property type="entry name" value="EsxAB dimer-like"/>
    <property type="match status" value="1"/>
</dbReference>
<gene>
    <name evidence="2" type="ORF">SAMN05421879_106170</name>
</gene>
<proteinExistence type="inferred from homology"/>
<accession>A0A285VQ00</accession>
<dbReference type="STRING" id="1122622.GCA_000421185_00183"/>
<dbReference type="NCBIfam" id="TIGR03930">
    <property type="entry name" value="WXG100_ESAT6"/>
    <property type="match status" value="1"/>
</dbReference>
<protein>
    <recommendedName>
        <fullName evidence="1">ESAT-6-like protein</fullName>
    </recommendedName>
</protein>
<evidence type="ECO:0000313" key="3">
    <source>
        <dbReference type="Proteomes" id="UP000219688"/>
    </source>
</evidence>
<evidence type="ECO:0000256" key="1">
    <source>
        <dbReference type="RuleBase" id="RU362001"/>
    </source>
</evidence>
<name>A0A285VQ00_9MICO</name>
<organism evidence="2 3">
    <name type="scientific">Ornithinimicrobium cerasi</name>
    <dbReference type="NCBI Taxonomy" id="2248773"/>
    <lineage>
        <taxon>Bacteria</taxon>
        <taxon>Bacillati</taxon>
        <taxon>Actinomycetota</taxon>
        <taxon>Actinomycetes</taxon>
        <taxon>Micrococcales</taxon>
        <taxon>Ornithinimicrobiaceae</taxon>
        <taxon>Ornithinimicrobium</taxon>
    </lineage>
</organism>
<keyword evidence="3" id="KW-1185">Reference proteome</keyword>
<dbReference type="Gene3D" id="1.10.287.1060">
    <property type="entry name" value="ESAT-6-like"/>
    <property type="match status" value="1"/>
</dbReference>
<dbReference type="Pfam" id="PF06013">
    <property type="entry name" value="WXG100"/>
    <property type="match status" value="1"/>
</dbReference>
<sequence>MTNTFAVDTARIAAASGDIERIAATIETEVRAMMAKLTALDDCWQGSAAGSFRAVTQDWSATQERVRASLQQISATLRLAGQDYEQVEATNRARFLPS</sequence>
<dbReference type="InterPro" id="IPR010310">
    <property type="entry name" value="T7SS_ESAT-6-like"/>
</dbReference>
<dbReference type="EMBL" id="OBQK01000006">
    <property type="protein sequence ID" value="SOC56033.1"/>
    <property type="molecule type" value="Genomic_DNA"/>
</dbReference>
<comment type="similarity">
    <text evidence="1">Belongs to the WXG100 family.</text>
</comment>
<dbReference type="InterPro" id="IPR036689">
    <property type="entry name" value="ESAT-6-like_sf"/>
</dbReference>
<dbReference type="Proteomes" id="UP000219688">
    <property type="component" value="Unassembled WGS sequence"/>
</dbReference>
<dbReference type="RefSeq" id="WP_097188314.1">
    <property type="nucleotide sequence ID" value="NZ_OBQK01000006.1"/>
</dbReference>
<evidence type="ECO:0000313" key="2">
    <source>
        <dbReference type="EMBL" id="SOC56033.1"/>
    </source>
</evidence>
<dbReference type="AlphaFoldDB" id="A0A285VQ00"/>
<reference evidence="3" key="1">
    <citation type="submission" date="2017-08" db="EMBL/GenBank/DDBJ databases">
        <authorList>
            <person name="Varghese N."/>
            <person name="Submissions S."/>
        </authorList>
    </citation>
    <scope>NUCLEOTIDE SEQUENCE [LARGE SCALE GENOMIC DNA]</scope>
    <source>
        <strain evidence="3">USBA17B2</strain>
    </source>
</reference>